<organism evidence="1 3">
    <name type="scientific">Peronospora effusa</name>
    <dbReference type="NCBI Taxonomy" id="542832"/>
    <lineage>
        <taxon>Eukaryota</taxon>
        <taxon>Sar</taxon>
        <taxon>Stramenopiles</taxon>
        <taxon>Oomycota</taxon>
        <taxon>Peronosporomycetes</taxon>
        <taxon>Peronosporales</taxon>
        <taxon>Peronosporaceae</taxon>
        <taxon>Peronospora</taxon>
    </lineage>
</organism>
<keyword evidence="3" id="KW-1185">Reference proteome</keyword>
<dbReference type="AlphaFoldDB" id="A0A3M6VME8"/>
<evidence type="ECO:0000313" key="4">
    <source>
        <dbReference type="Proteomes" id="UP000286097"/>
    </source>
</evidence>
<dbReference type="EMBL" id="QLLG01000191">
    <property type="protein sequence ID" value="RMX66706.1"/>
    <property type="molecule type" value="Genomic_DNA"/>
</dbReference>
<evidence type="ECO:0000313" key="1">
    <source>
        <dbReference type="EMBL" id="RMX66706.1"/>
    </source>
</evidence>
<reference evidence="3 4" key="1">
    <citation type="submission" date="2018-06" db="EMBL/GenBank/DDBJ databases">
        <title>Comparative genomics of downy mildews reveals potential adaptations to biotrophy.</title>
        <authorList>
            <person name="Fletcher K."/>
            <person name="Klosterman S.J."/>
            <person name="Derevnina L."/>
            <person name="Martin F."/>
            <person name="Koike S."/>
            <person name="Reyes Chin-Wo S."/>
            <person name="Mou B."/>
            <person name="Michelmore R."/>
        </authorList>
    </citation>
    <scope>NUCLEOTIDE SEQUENCE [LARGE SCALE GENOMIC DNA]</scope>
    <source>
        <strain evidence="2 4">R13</strain>
        <strain evidence="1 3">R14</strain>
    </source>
</reference>
<accession>A0A3M6VME8</accession>
<dbReference type="Proteomes" id="UP000286097">
    <property type="component" value="Unassembled WGS sequence"/>
</dbReference>
<dbReference type="EMBL" id="QKXF01000781">
    <property type="protein sequence ID" value="RQM08934.1"/>
    <property type="molecule type" value="Genomic_DNA"/>
</dbReference>
<sequence>MTEGREGLDAGCGCQDNSFLPGFTSRVRSMLTLNEDQFGWVKPLKLKGDLAARLNAVKAANRAFRYVAT</sequence>
<dbReference type="VEuPathDB" id="FungiDB:DD237_008246"/>
<gene>
    <name evidence="2" type="ORF">DD237_008246</name>
    <name evidence="1" type="ORF">DD238_004684</name>
</gene>
<evidence type="ECO:0000313" key="3">
    <source>
        <dbReference type="Proteomes" id="UP000282087"/>
    </source>
</evidence>
<comment type="caution">
    <text evidence="1">The sequence shown here is derived from an EMBL/GenBank/DDBJ whole genome shotgun (WGS) entry which is preliminary data.</text>
</comment>
<name>A0A3M6VME8_9STRA</name>
<evidence type="ECO:0000313" key="2">
    <source>
        <dbReference type="EMBL" id="RQM08934.1"/>
    </source>
</evidence>
<dbReference type="Proteomes" id="UP000282087">
    <property type="component" value="Unassembled WGS sequence"/>
</dbReference>
<proteinExistence type="predicted"/>
<protein>
    <submittedName>
        <fullName evidence="1">Uncharacterized protein</fullName>
    </submittedName>
</protein>